<accession>A0A0C3HJS6</accession>
<dbReference type="AlphaFoldDB" id="A0A0C3HJS6"/>
<protein>
    <submittedName>
        <fullName evidence="1">Uncharacterized protein</fullName>
    </submittedName>
</protein>
<dbReference type="InParanoid" id="A0A0C3HJS6"/>
<name>A0A0C3HJS6_OIDMZ</name>
<reference evidence="1 2" key="1">
    <citation type="submission" date="2014-04" db="EMBL/GenBank/DDBJ databases">
        <authorList>
            <consortium name="DOE Joint Genome Institute"/>
            <person name="Kuo A."/>
            <person name="Martino E."/>
            <person name="Perotto S."/>
            <person name="Kohler A."/>
            <person name="Nagy L.G."/>
            <person name="Floudas D."/>
            <person name="Copeland A."/>
            <person name="Barry K.W."/>
            <person name="Cichocki N."/>
            <person name="Veneault-Fourrey C."/>
            <person name="LaButti K."/>
            <person name="Lindquist E.A."/>
            <person name="Lipzen A."/>
            <person name="Lundell T."/>
            <person name="Morin E."/>
            <person name="Murat C."/>
            <person name="Sun H."/>
            <person name="Tunlid A."/>
            <person name="Henrissat B."/>
            <person name="Grigoriev I.V."/>
            <person name="Hibbett D.S."/>
            <person name="Martin F."/>
            <person name="Nordberg H.P."/>
            <person name="Cantor M.N."/>
            <person name="Hua S.X."/>
        </authorList>
    </citation>
    <scope>NUCLEOTIDE SEQUENCE [LARGE SCALE GENOMIC DNA]</scope>
    <source>
        <strain evidence="1 2">Zn</strain>
    </source>
</reference>
<organism evidence="1 2">
    <name type="scientific">Oidiodendron maius (strain Zn)</name>
    <dbReference type="NCBI Taxonomy" id="913774"/>
    <lineage>
        <taxon>Eukaryota</taxon>
        <taxon>Fungi</taxon>
        <taxon>Dikarya</taxon>
        <taxon>Ascomycota</taxon>
        <taxon>Pezizomycotina</taxon>
        <taxon>Leotiomycetes</taxon>
        <taxon>Leotiomycetes incertae sedis</taxon>
        <taxon>Myxotrichaceae</taxon>
        <taxon>Oidiodendron</taxon>
    </lineage>
</organism>
<gene>
    <name evidence="1" type="ORF">OIDMADRAFT_52419</name>
</gene>
<sequence>MADPPWIVMDSHETWVTDERQDSSSIVTEGSTTDCWCGAQPPIHHAIAPTGAFGGPRAGGLVRIVANDEGLHLHSRDGDPLSDYTLAATHRIGSNTNSYTA</sequence>
<evidence type="ECO:0000313" key="1">
    <source>
        <dbReference type="EMBL" id="KIN02582.1"/>
    </source>
</evidence>
<evidence type="ECO:0000313" key="2">
    <source>
        <dbReference type="Proteomes" id="UP000054321"/>
    </source>
</evidence>
<dbReference type="EMBL" id="KN832874">
    <property type="protein sequence ID" value="KIN02582.1"/>
    <property type="molecule type" value="Genomic_DNA"/>
</dbReference>
<proteinExistence type="predicted"/>
<reference evidence="2" key="2">
    <citation type="submission" date="2015-01" db="EMBL/GenBank/DDBJ databases">
        <title>Evolutionary Origins and Diversification of the Mycorrhizal Mutualists.</title>
        <authorList>
            <consortium name="DOE Joint Genome Institute"/>
            <consortium name="Mycorrhizal Genomics Consortium"/>
            <person name="Kohler A."/>
            <person name="Kuo A."/>
            <person name="Nagy L.G."/>
            <person name="Floudas D."/>
            <person name="Copeland A."/>
            <person name="Barry K.W."/>
            <person name="Cichocki N."/>
            <person name="Veneault-Fourrey C."/>
            <person name="LaButti K."/>
            <person name="Lindquist E.A."/>
            <person name="Lipzen A."/>
            <person name="Lundell T."/>
            <person name="Morin E."/>
            <person name="Murat C."/>
            <person name="Riley R."/>
            <person name="Ohm R."/>
            <person name="Sun H."/>
            <person name="Tunlid A."/>
            <person name="Henrissat B."/>
            <person name="Grigoriev I.V."/>
            <person name="Hibbett D.S."/>
            <person name="Martin F."/>
        </authorList>
    </citation>
    <scope>NUCLEOTIDE SEQUENCE [LARGE SCALE GENOMIC DNA]</scope>
    <source>
        <strain evidence="2">Zn</strain>
    </source>
</reference>
<dbReference type="HOGENOM" id="CLU_2292478_0_0_1"/>
<keyword evidence="2" id="KW-1185">Reference proteome</keyword>
<dbReference type="Proteomes" id="UP000054321">
    <property type="component" value="Unassembled WGS sequence"/>
</dbReference>